<accession>A0A8X6N1D3</accession>
<reference evidence="2" key="1">
    <citation type="submission" date="2020-08" db="EMBL/GenBank/DDBJ databases">
        <title>Multicomponent nature underlies the extraordinary mechanical properties of spider dragline silk.</title>
        <authorList>
            <person name="Kono N."/>
            <person name="Nakamura H."/>
            <person name="Mori M."/>
            <person name="Yoshida Y."/>
            <person name="Ohtoshi R."/>
            <person name="Malay A.D."/>
            <person name="Moran D.A.P."/>
            <person name="Tomita M."/>
            <person name="Numata K."/>
            <person name="Arakawa K."/>
        </authorList>
    </citation>
    <scope>NUCLEOTIDE SEQUENCE</scope>
</reference>
<dbReference type="EMBL" id="BMAW01053028">
    <property type="protein sequence ID" value="GFS88859.1"/>
    <property type="molecule type" value="Genomic_DNA"/>
</dbReference>
<sequence>MRELKTYTRKIIFSLFLVPRIPRQVLLHLATFIIKGKKEGNKEEAKKSGKMRNMRRETKMSLRSIFEPRTKSSAFFPRKLCRVEHLKEKQLPSQSTCLE</sequence>
<name>A0A8X6N1D3_NEPPI</name>
<gene>
    <name evidence="3" type="ORF">NPIL_119191</name>
    <name evidence="2" type="ORF">NPIL_23581</name>
</gene>
<feature type="compositionally biased region" description="Basic and acidic residues" evidence="1">
    <location>
        <begin position="54"/>
        <end position="63"/>
    </location>
</feature>
<organism evidence="2 4">
    <name type="scientific">Nephila pilipes</name>
    <name type="common">Giant wood spider</name>
    <name type="synonym">Nephila maculata</name>
    <dbReference type="NCBI Taxonomy" id="299642"/>
    <lineage>
        <taxon>Eukaryota</taxon>
        <taxon>Metazoa</taxon>
        <taxon>Ecdysozoa</taxon>
        <taxon>Arthropoda</taxon>
        <taxon>Chelicerata</taxon>
        <taxon>Arachnida</taxon>
        <taxon>Araneae</taxon>
        <taxon>Araneomorphae</taxon>
        <taxon>Entelegynae</taxon>
        <taxon>Araneoidea</taxon>
        <taxon>Nephilidae</taxon>
        <taxon>Nephila</taxon>
    </lineage>
</organism>
<dbReference type="Proteomes" id="UP000887013">
    <property type="component" value="Unassembled WGS sequence"/>
</dbReference>
<comment type="caution">
    <text evidence="2">The sequence shown here is derived from an EMBL/GenBank/DDBJ whole genome shotgun (WGS) entry which is preliminary data.</text>
</comment>
<dbReference type="AlphaFoldDB" id="A0A8X6N1D3"/>
<evidence type="ECO:0000256" key="1">
    <source>
        <dbReference type="SAM" id="MobiDB-lite"/>
    </source>
</evidence>
<evidence type="ECO:0000313" key="3">
    <source>
        <dbReference type="EMBL" id="GFU36471.1"/>
    </source>
</evidence>
<dbReference type="EMBL" id="BMAW01034735">
    <property type="protein sequence ID" value="GFU36471.1"/>
    <property type="molecule type" value="Genomic_DNA"/>
</dbReference>
<feature type="region of interest" description="Disordered" evidence="1">
    <location>
        <begin position="39"/>
        <end position="63"/>
    </location>
</feature>
<evidence type="ECO:0000313" key="4">
    <source>
        <dbReference type="Proteomes" id="UP000887013"/>
    </source>
</evidence>
<protein>
    <submittedName>
        <fullName evidence="2">Uncharacterized protein</fullName>
    </submittedName>
</protein>
<proteinExistence type="predicted"/>
<evidence type="ECO:0000313" key="2">
    <source>
        <dbReference type="EMBL" id="GFS88859.1"/>
    </source>
</evidence>
<keyword evidence="4" id="KW-1185">Reference proteome</keyword>